<dbReference type="KEGG" id="fls:GLV81_05580"/>
<dbReference type="AlphaFoldDB" id="A0A6I6GGY2"/>
<sequence>MAKIDFKKWLPHLLAIGIFLVVTLLYCKPALEGKAVAQHDLTQWKGMAQDAFNYKEANGVFPLWTNSLFGGMPTYNIAFPSNAYVPAHIIKAMSLYLPEPFSYFFLACVCFYFLSQVLRINPWIGILGSIGFAFCSYDPIIIAVGHHTKMITMALMPALLGALILLYNKKYWAGGALTAAFTAALIVNNHLQIIFYMMVVVLFMTIAYVIRWIKAGEYKHMFIAGSIALAAAGIGALTSAVNLFTTYDYSKESMRGGKANLLPVAKADGKAAASSGLDAEYAFRWSYGKPETLSLLVPNVNGGASESLGEDSKFYEALMGAFQSGQLDQQTAQQLSRFGTAYWGDRPFTSGPVYLGAIICLLFALGMLIKSNEHRWWALAAVVLSILMAWGSNFEGFNTFLFNYLPMYNKFRAPAMILVVPQLLFAMIGMIGLQSVLFGTEDAAAKWKTVRMAGIFTGGVLVVALLYYFTASFRSGTEQEMMSTITKSAPQIAEPAKAIINAAGEDRKELFMNDYLRSLAFAGAGFLLLFAFVKNKLNLRIAMAGLLLLSSFDLLAIGRRYLNDANFEEADNTEAMQFVASSNPALNQVLTQIKQDPDPHFRVFNVTGDVFNDALTSAFVRSIGGYHPAKLSIYQDLIEYQLSSGSPNMQVLSMLDTKYFIVPGQQGPEVQQNPYAFGAAWLAKHIGFVKDAAAEMNALKGSNLKDSVAVQDTFKTQIAALPQWDSTASIKLQQYRNNDISYAVNTAGKPQFAVLSEIYYSRGWNAYADGKPVPIVKTNYVLRGVALPAGTQKLELKFEPESYKMGSNTTTITSAIVLVLLLLGLYMQYFRKRSES</sequence>
<proteinExistence type="predicted"/>
<dbReference type="PANTHER" id="PTHR38454">
    <property type="entry name" value="INTEGRAL MEMBRANE PROTEIN-RELATED"/>
    <property type="match status" value="1"/>
</dbReference>
<keyword evidence="1" id="KW-0812">Transmembrane</keyword>
<evidence type="ECO:0000256" key="1">
    <source>
        <dbReference type="SAM" id="Phobius"/>
    </source>
</evidence>
<dbReference type="PANTHER" id="PTHR38454:SF1">
    <property type="entry name" value="INTEGRAL MEMBRANE PROTEIN"/>
    <property type="match status" value="1"/>
</dbReference>
<feature type="transmembrane region" description="Helical" evidence="1">
    <location>
        <begin position="351"/>
        <end position="369"/>
    </location>
</feature>
<dbReference type="RefSeq" id="WP_157477586.1">
    <property type="nucleotide sequence ID" value="NZ_CP046566.1"/>
</dbReference>
<keyword evidence="3" id="KW-1185">Reference proteome</keyword>
<dbReference type="InterPro" id="IPR018580">
    <property type="entry name" value="Uncharacterised_YfhO"/>
</dbReference>
<feature type="transmembrane region" description="Helical" evidence="1">
    <location>
        <begin position="12"/>
        <end position="31"/>
    </location>
</feature>
<evidence type="ECO:0000313" key="2">
    <source>
        <dbReference type="EMBL" id="QGW27635.1"/>
    </source>
</evidence>
<keyword evidence="1" id="KW-0472">Membrane</keyword>
<feature type="transmembrane region" description="Helical" evidence="1">
    <location>
        <begin position="150"/>
        <end position="166"/>
    </location>
</feature>
<gene>
    <name evidence="2" type="ORF">GLV81_05580</name>
</gene>
<feature type="transmembrane region" description="Helical" evidence="1">
    <location>
        <begin position="413"/>
        <end position="438"/>
    </location>
</feature>
<dbReference type="EMBL" id="CP046566">
    <property type="protein sequence ID" value="QGW27635.1"/>
    <property type="molecule type" value="Genomic_DNA"/>
</dbReference>
<reference evidence="2 3" key="1">
    <citation type="submission" date="2019-11" db="EMBL/GenBank/DDBJ databases">
        <authorList>
            <person name="Im W.T."/>
        </authorList>
    </citation>
    <scope>NUCLEOTIDE SEQUENCE [LARGE SCALE GENOMIC DNA]</scope>
    <source>
        <strain evidence="2 3">SB-02</strain>
    </source>
</reference>
<dbReference type="Proteomes" id="UP000426027">
    <property type="component" value="Chromosome"/>
</dbReference>
<feature type="transmembrane region" description="Helical" evidence="1">
    <location>
        <begin position="171"/>
        <end position="187"/>
    </location>
</feature>
<feature type="transmembrane region" description="Helical" evidence="1">
    <location>
        <begin position="376"/>
        <end position="393"/>
    </location>
</feature>
<feature type="transmembrane region" description="Helical" evidence="1">
    <location>
        <begin position="812"/>
        <end position="830"/>
    </location>
</feature>
<feature type="transmembrane region" description="Helical" evidence="1">
    <location>
        <begin position="101"/>
        <end position="118"/>
    </location>
</feature>
<organism evidence="2 3">
    <name type="scientific">Phnomibacter ginsenosidimutans</name>
    <dbReference type="NCBI Taxonomy" id="2676868"/>
    <lineage>
        <taxon>Bacteria</taxon>
        <taxon>Pseudomonadati</taxon>
        <taxon>Bacteroidota</taxon>
        <taxon>Chitinophagia</taxon>
        <taxon>Chitinophagales</taxon>
        <taxon>Chitinophagaceae</taxon>
        <taxon>Phnomibacter</taxon>
    </lineage>
</organism>
<keyword evidence="1" id="KW-1133">Transmembrane helix</keyword>
<name>A0A6I6GGY2_9BACT</name>
<dbReference type="Pfam" id="PF09586">
    <property type="entry name" value="YfhO"/>
    <property type="match status" value="1"/>
</dbReference>
<feature type="transmembrane region" description="Helical" evidence="1">
    <location>
        <begin position="515"/>
        <end position="533"/>
    </location>
</feature>
<accession>A0A6I6GGY2</accession>
<feature type="transmembrane region" description="Helical" evidence="1">
    <location>
        <begin position="450"/>
        <end position="469"/>
    </location>
</feature>
<feature type="transmembrane region" description="Helical" evidence="1">
    <location>
        <begin position="193"/>
        <end position="210"/>
    </location>
</feature>
<feature type="transmembrane region" description="Helical" evidence="1">
    <location>
        <begin position="222"/>
        <end position="244"/>
    </location>
</feature>
<feature type="transmembrane region" description="Helical" evidence="1">
    <location>
        <begin position="125"/>
        <end position="144"/>
    </location>
</feature>
<evidence type="ECO:0000313" key="3">
    <source>
        <dbReference type="Proteomes" id="UP000426027"/>
    </source>
</evidence>
<protein>
    <submittedName>
        <fullName evidence="2">YfhO family protein</fullName>
    </submittedName>
</protein>